<keyword evidence="6" id="KW-0408">Iron</keyword>
<dbReference type="EMBL" id="JBHSGK010000004">
    <property type="protein sequence ID" value="MFC4736206.1"/>
    <property type="molecule type" value="Genomic_DNA"/>
</dbReference>
<comment type="similarity">
    <text evidence="1">Belongs to the bacterial solute-binding protein 1 family.</text>
</comment>
<dbReference type="PROSITE" id="PS01037">
    <property type="entry name" value="SBP_BACTERIAL_1"/>
    <property type="match status" value="1"/>
</dbReference>
<keyword evidence="3" id="KW-0410">Iron transport</keyword>
<evidence type="ECO:0000256" key="5">
    <source>
        <dbReference type="ARBA" id="ARBA00022729"/>
    </source>
</evidence>
<evidence type="ECO:0000256" key="4">
    <source>
        <dbReference type="ARBA" id="ARBA00022723"/>
    </source>
</evidence>
<evidence type="ECO:0000313" key="11">
    <source>
        <dbReference type="Proteomes" id="UP001595896"/>
    </source>
</evidence>
<dbReference type="InterPro" id="IPR026045">
    <property type="entry name" value="Ferric-bd"/>
</dbReference>
<name>A0ABV9NTI7_9BACI</name>
<keyword evidence="2" id="KW-0813">Transport</keyword>
<keyword evidence="5 9" id="KW-0732">Signal</keyword>
<sequence>MKVHYKVLTISLLSAGLLAACGAENEGNNGNEGNDEAANNHAAENNETADDEANEAGDEEAAEELDGELVVYSSRNEIFVDALLDKFEEETGVEVLALHEVEPLQLQEEAGNVQADIFISNDVGAMEYLNQQDLLAPSEPENVDTIDEQFRAENNEWVALSTRARGFIYNKDMIEEEDVPQRMEDLLDDSYADVEGGYAITRGGNGGMIGNVSALRYEWGDEDTQEWIESIQENAAGIFEGHGDIRRAVGEGTHAFGLVNNYYYHQQLEEPQDNNVGFVYADQGDDEMGAIVNAAGAGMVAGGPNQENAEAFMDWVLEEENQLAFVGESLEVPINPELEPPFEEAVPFSELHVQDMPLRELGDYFEDTRQLIEDAGLDLELR</sequence>
<keyword evidence="4" id="KW-0479">Metal-binding</keyword>
<dbReference type="InterPro" id="IPR006061">
    <property type="entry name" value="SBP_1_CS"/>
</dbReference>
<dbReference type="Gene3D" id="3.40.190.10">
    <property type="entry name" value="Periplasmic binding protein-like II"/>
    <property type="match status" value="2"/>
</dbReference>
<dbReference type="PANTHER" id="PTHR30006:SF15">
    <property type="entry name" value="IRON-UTILIZATION PERIPLASMIC PROTEIN"/>
    <property type="match status" value="1"/>
</dbReference>
<protein>
    <submittedName>
        <fullName evidence="10">Extracellular solute-binding protein</fullName>
    </submittedName>
</protein>
<dbReference type="PANTHER" id="PTHR30006">
    <property type="entry name" value="THIAMINE-BINDING PERIPLASMIC PROTEIN-RELATED"/>
    <property type="match status" value="1"/>
</dbReference>
<keyword evidence="11" id="KW-1185">Reference proteome</keyword>
<evidence type="ECO:0000256" key="2">
    <source>
        <dbReference type="ARBA" id="ARBA00022448"/>
    </source>
</evidence>
<evidence type="ECO:0000256" key="7">
    <source>
        <dbReference type="ARBA" id="ARBA00023065"/>
    </source>
</evidence>
<dbReference type="PIRSF" id="PIRSF002825">
    <property type="entry name" value="CfbpA"/>
    <property type="match status" value="1"/>
</dbReference>
<proteinExistence type="inferred from homology"/>
<dbReference type="Pfam" id="PF13343">
    <property type="entry name" value="SBP_bac_6"/>
    <property type="match status" value="1"/>
</dbReference>
<dbReference type="RefSeq" id="WP_377908853.1">
    <property type="nucleotide sequence ID" value="NZ_JBHSGK010000004.1"/>
</dbReference>
<evidence type="ECO:0000313" key="10">
    <source>
        <dbReference type="EMBL" id="MFC4736206.1"/>
    </source>
</evidence>
<dbReference type="Proteomes" id="UP001595896">
    <property type="component" value="Unassembled WGS sequence"/>
</dbReference>
<keyword evidence="7" id="KW-0406">Ion transport</keyword>
<organism evidence="10 11">
    <name type="scientific">Bacillus daqingensis</name>
    <dbReference type="NCBI Taxonomy" id="872396"/>
    <lineage>
        <taxon>Bacteria</taxon>
        <taxon>Bacillati</taxon>
        <taxon>Bacillota</taxon>
        <taxon>Bacilli</taxon>
        <taxon>Bacillales</taxon>
        <taxon>Bacillaceae</taxon>
        <taxon>Bacillus</taxon>
    </lineage>
</organism>
<feature type="chain" id="PRO_5047028620" evidence="9">
    <location>
        <begin position="20"/>
        <end position="382"/>
    </location>
</feature>
<accession>A0ABV9NTI7</accession>
<reference evidence="11" key="1">
    <citation type="journal article" date="2019" name="Int. J. Syst. Evol. Microbiol.">
        <title>The Global Catalogue of Microorganisms (GCM) 10K type strain sequencing project: providing services to taxonomists for standard genome sequencing and annotation.</title>
        <authorList>
            <consortium name="The Broad Institute Genomics Platform"/>
            <consortium name="The Broad Institute Genome Sequencing Center for Infectious Disease"/>
            <person name="Wu L."/>
            <person name="Ma J."/>
        </authorList>
    </citation>
    <scope>NUCLEOTIDE SEQUENCE [LARGE SCALE GENOMIC DNA]</scope>
    <source>
        <strain evidence="11">JCM 12165</strain>
    </source>
</reference>
<dbReference type="SUPFAM" id="SSF53850">
    <property type="entry name" value="Periplasmic binding protein-like II"/>
    <property type="match status" value="1"/>
</dbReference>
<evidence type="ECO:0000256" key="1">
    <source>
        <dbReference type="ARBA" id="ARBA00008520"/>
    </source>
</evidence>
<dbReference type="PROSITE" id="PS51257">
    <property type="entry name" value="PROKAR_LIPOPROTEIN"/>
    <property type="match status" value="1"/>
</dbReference>
<feature type="region of interest" description="Disordered" evidence="8">
    <location>
        <begin position="45"/>
        <end position="64"/>
    </location>
</feature>
<evidence type="ECO:0000256" key="9">
    <source>
        <dbReference type="SAM" id="SignalP"/>
    </source>
</evidence>
<comment type="caution">
    <text evidence="10">The sequence shown here is derived from an EMBL/GenBank/DDBJ whole genome shotgun (WGS) entry which is preliminary data.</text>
</comment>
<evidence type="ECO:0000256" key="6">
    <source>
        <dbReference type="ARBA" id="ARBA00023004"/>
    </source>
</evidence>
<feature type="compositionally biased region" description="Acidic residues" evidence="8">
    <location>
        <begin position="47"/>
        <end position="64"/>
    </location>
</feature>
<feature type="signal peptide" evidence="9">
    <location>
        <begin position="1"/>
        <end position="19"/>
    </location>
</feature>
<evidence type="ECO:0000256" key="8">
    <source>
        <dbReference type="SAM" id="MobiDB-lite"/>
    </source>
</evidence>
<gene>
    <name evidence="10" type="ORF">ACFO4L_06350</name>
</gene>
<evidence type="ECO:0000256" key="3">
    <source>
        <dbReference type="ARBA" id="ARBA00022496"/>
    </source>
</evidence>